<proteinExistence type="predicted"/>
<accession>A0ACC3T3Z5</accession>
<sequence>MSSSTSSLLGDHREPRSDRSVYFLAPWCKKHIRDFHESRLSHIIVITLVAMDTVLVVAELYVELFSCEEPEKYGGLRAALPAIRGLTLAIASIFMIELISTIYVFGLGYFFGKGKWLRLLDAVVIIGSFVFDILAQGTLSEGAELIVVLRFWRIAKIANEIGTETKEKMEELQDENGALRGRVMYLEHELATLGAEGQPIGQTRTNSAQNY</sequence>
<gene>
    <name evidence="1" type="ORF">V1525DRAFT_387382</name>
</gene>
<dbReference type="Proteomes" id="UP001433508">
    <property type="component" value="Unassembled WGS sequence"/>
</dbReference>
<organism evidence="1 2">
    <name type="scientific">Lipomyces kononenkoae</name>
    <name type="common">Yeast</name>
    <dbReference type="NCBI Taxonomy" id="34357"/>
    <lineage>
        <taxon>Eukaryota</taxon>
        <taxon>Fungi</taxon>
        <taxon>Dikarya</taxon>
        <taxon>Ascomycota</taxon>
        <taxon>Saccharomycotina</taxon>
        <taxon>Lipomycetes</taxon>
        <taxon>Lipomycetales</taxon>
        <taxon>Lipomycetaceae</taxon>
        <taxon>Lipomyces</taxon>
    </lineage>
</organism>
<keyword evidence="2" id="KW-1185">Reference proteome</keyword>
<name>A0ACC3T3Z5_LIPKO</name>
<reference evidence="2" key="1">
    <citation type="journal article" date="2024" name="Front. Bioeng. Biotechnol.">
        <title>Genome-scale model development and genomic sequencing of the oleaginous clade Lipomyces.</title>
        <authorList>
            <person name="Czajka J.J."/>
            <person name="Han Y."/>
            <person name="Kim J."/>
            <person name="Mondo S.J."/>
            <person name="Hofstad B.A."/>
            <person name="Robles A."/>
            <person name="Haridas S."/>
            <person name="Riley R."/>
            <person name="LaButti K."/>
            <person name="Pangilinan J."/>
            <person name="Andreopoulos W."/>
            <person name="Lipzen A."/>
            <person name="Yan J."/>
            <person name="Wang M."/>
            <person name="Ng V."/>
            <person name="Grigoriev I.V."/>
            <person name="Spatafora J.W."/>
            <person name="Magnuson J.K."/>
            <person name="Baker S.E."/>
            <person name="Pomraning K.R."/>
        </authorList>
    </citation>
    <scope>NUCLEOTIDE SEQUENCE [LARGE SCALE GENOMIC DNA]</scope>
    <source>
        <strain evidence="2">CBS 7786</strain>
    </source>
</reference>
<dbReference type="EMBL" id="MU971354">
    <property type="protein sequence ID" value="KAK9238648.1"/>
    <property type="molecule type" value="Genomic_DNA"/>
</dbReference>
<evidence type="ECO:0000313" key="1">
    <source>
        <dbReference type="EMBL" id="KAK9238648.1"/>
    </source>
</evidence>
<protein>
    <submittedName>
        <fullName evidence="1">Uncharacterized protein</fullName>
    </submittedName>
</protein>
<evidence type="ECO:0000313" key="2">
    <source>
        <dbReference type="Proteomes" id="UP001433508"/>
    </source>
</evidence>
<comment type="caution">
    <text evidence="1">The sequence shown here is derived from an EMBL/GenBank/DDBJ whole genome shotgun (WGS) entry which is preliminary data.</text>
</comment>